<dbReference type="EMBL" id="FLRD01000123">
    <property type="protein sequence ID" value="SBT42349.1"/>
    <property type="molecule type" value="Genomic_DNA"/>
</dbReference>
<name>A0A1A8ZEP3_PLAOA</name>
<dbReference type="Proteomes" id="UP000078555">
    <property type="component" value="Unassembled WGS sequence"/>
</dbReference>
<feature type="region of interest" description="Disordered" evidence="1">
    <location>
        <begin position="1"/>
        <end position="20"/>
    </location>
</feature>
<gene>
    <name evidence="2" type="ORF">POVWA1_045730</name>
</gene>
<reference evidence="3" key="1">
    <citation type="submission" date="2016-05" db="EMBL/GenBank/DDBJ databases">
        <authorList>
            <person name="Naeem Raeece"/>
        </authorList>
    </citation>
    <scope>NUCLEOTIDE SEQUENCE [LARGE SCALE GENOMIC DNA]</scope>
</reference>
<organism evidence="2 3">
    <name type="scientific">Plasmodium ovale wallikeri</name>
    <dbReference type="NCBI Taxonomy" id="864142"/>
    <lineage>
        <taxon>Eukaryota</taxon>
        <taxon>Sar</taxon>
        <taxon>Alveolata</taxon>
        <taxon>Apicomplexa</taxon>
        <taxon>Aconoidasida</taxon>
        <taxon>Haemosporida</taxon>
        <taxon>Plasmodiidae</taxon>
        <taxon>Plasmodium</taxon>
        <taxon>Plasmodium (Plasmodium)</taxon>
    </lineage>
</organism>
<evidence type="ECO:0000313" key="2">
    <source>
        <dbReference type="EMBL" id="SBT42349.1"/>
    </source>
</evidence>
<proteinExistence type="predicted"/>
<feature type="compositionally biased region" description="Basic residues" evidence="1">
    <location>
        <begin position="1"/>
        <end position="19"/>
    </location>
</feature>
<dbReference type="AlphaFoldDB" id="A0A1A8ZEP3"/>
<protein>
    <submittedName>
        <fullName evidence="2">Uncharacterized protein</fullName>
    </submittedName>
</protein>
<evidence type="ECO:0000256" key="1">
    <source>
        <dbReference type="SAM" id="MobiDB-lite"/>
    </source>
</evidence>
<sequence length="87" mass="10320">MRPHTRRLTNGKKKKKKKSSLCIAGCAFNRHWIKWTYLKKKKKNKKQKKKKKIERKVYSQIKSKIGEGGGFHLASRTQKRLQRIGVK</sequence>
<evidence type="ECO:0000313" key="3">
    <source>
        <dbReference type="Proteomes" id="UP000078555"/>
    </source>
</evidence>
<accession>A0A1A8ZEP3</accession>
<keyword evidence="3" id="KW-1185">Reference proteome</keyword>